<gene>
    <name evidence="1" type="ORF">IE4771_CH03889</name>
</gene>
<dbReference type="EMBL" id="CP006986">
    <property type="protein sequence ID" value="AIC28953.1"/>
    <property type="molecule type" value="Genomic_DNA"/>
</dbReference>
<dbReference type="RefSeq" id="WP_010061077.1">
    <property type="nucleotide sequence ID" value="NZ_CP006986.1"/>
</dbReference>
<dbReference type="KEGG" id="rei:IE4771_CH03889"/>
<name>A0A060I178_RHIET</name>
<evidence type="ECO:0000313" key="1">
    <source>
        <dbReference type="EMBL" id="AIC28953.1"/>
    </source>
</evidence>
<reference evidence="1 2" key="1">
    <citation type="submission" date="2013-12" db="EMBL/GenBank/DDBJ databases">
        <title>Complete genome sequence of Rhizobium etli bv. mimosae IE4771.</title>
        <authorList>
            <person name="Bustos P."/>
            <person name="Santamaria R.I."/>
            <person name="Lozano L."/>
            <person name="Ormeno-Orrillo E."/>
            <person name="Rogel M.A."/>
            <person name="Romero D."/>
            <person name="Cevallos M.A."/>
            <person name="Martinez-Romero E."/>
            <person name="Gonzalez V."/>
        </authorList>
    </citation>
    <scope>NUCLEOTIDE SEQUENCE [LARGE SCALE GENOMIC DNA]</scope>
    <source>
        <strain evidence="1 2">IE4771</strain>
    </source>
</reference>
<dbReference type="AlphaFoldDB" id="A0A060I178"/>
<protein>
    <submittedName>
        <fullName evidence="1">Uncharacterized protein</fullName>
    </submittedName>
</protein>
<proteinExistence type="predicted"/>
<accession>A0A060I178</accession>
<evidence type="ECO:0000313" key="2">
    <source>
        <dbReference type="Proteomes" id="UP000027180"/>
    </source>
</evidence>
<organism evidence="1 2">
    <name type="scientific">Rhizobium etli bv. mimosae str. IE4771</name>
    <dbReference type="NCBI Taxonomy" id="1432050"/>
    <lineage>
        <taxon>Bacteria</taxon>
        <taxon>Pseudomonadati</taxon>
        <taxon>Pseudomonadota</taxon>
        <taxon>Alphaproteobacteria</taxon>
        <taxon>Hyphomicrobiales</taxon>
        <taxon>Rhizobiaceae</taxon>
        <taxon>Rhizobium/Agrobacterium group</taxon>
        <taxon>Rhizobium</taxon>
    </lineage>
</organism>
<dbReference type="HOGENOM" id="CLU_2397519_0_0_5"/>
<sequence>MAQVIKRRKTLVVSNDKISLAKGVSLPQGRYPVTAEYVISHMRGRPVEQAGRIVLHLTRQNLLDYGVDLTGSAMLGSDIDVSGNVARKEATLE</sequence>
<dbReference type="Proteomes" id="UP000027180">
    <property type="component" value="Chromosome"/>
</dbReference>